<keyword evidence="1" id="KW-0150">Chloroplast</keyword>
<organism evidence="1">
    <name type="scientific">Cliftonaea pectinata</name>
    <dbReference type="NCBI Taxonomy" id="2007206"/>
    <lineage>
        <taxon>Eukaryota</taxon>
        <taxon>Rhodophyta</taxon>
        <taxon>Florideophyceae</taxon>
        <taxon>Rhodymeniophycidae</taxon>
        <taxon>Ceramiales</taxon>
        <taxon>Rhodomelaceae</taxon>
        <taxon>Polyzonieae</taxon>
        <taxon>Cliftonaea</taxon>
    </lineage>
</organism>
<gene>
    <name evidence="1" type="primary">orf50</name>
</gene>
<evidence type="ECO:0000313" key="1">
    <source>
        <dbReference type="EMBL" id="ARW68167.1"/>
    </source>
</evidence>
<geneLocation type="chloroplast" evidence="1"/>
<accession>A0A1Z1MPZ1</accession>
<proteinExistence type="predicted"/>
<dbReference type="EMBL" id="MF101450">
    <property type="protein sequence ID" value="ARW68167.1"/>
    <property type="molecule type" value="Genomic_DNA"/>
</dbReference>
<reference evidence="1" key="1">
    <citation type="journal article" date="2017" name="J. Phycol.">
        <title>Analysis of chloroplast genomes and a supermatrix inform reclassification of the Rhodomelaceae (Rhodophyta).</title>
        <authorList>
            <person name="Diaz-Tapia P."/>
            <person name="Maggs C.A."/>
            <person name="West J.A."/>
            <person name="Verbruggen H."/>
        </authorList>
    </citation>
    <scope>NUCLEOTIDE SEQUENCE</scope>
    <source>
        <strain evidence="1">PD1561</strain>
    </source>
</reference>
<keyword evidence="1" id="KW-0934">Plastid</keyword>
<sequence length="50" mass="5701">MSTRSAPAKKQLHKFIGLIEETQIGKLHIDFTYFTTLGLAIILSNWLQII</sequence>
<name>A0A1Z1MPZ1_9FLOR</name>
<dbReference type="GeneID" id="33361547"/>
<dbReference type="AlphaFoldDB" id="A0A1Z1MPZ1"/>
<protein>
    <submittedName>
        <fullName evidence="1">Uncharacterized protein</fullName>
    </submittedName>
</protein>
<dbReference type="RefSeq" id="YP_009398856.1">
    <property type="nucleotide sequence ID" value="NC_035294.1"/>
</dbReference>